<accession>A0A0G2GWT4</accession>
<feature type="domain" description="SRP9" evidence="13">
    <location>
        <begin position="362"/>
        <end position="488"/>
    </location>
</feature>
<evidence type="ECO:0000256" key="1">
    <source>
        <dbReference type="ARBA" id="ARBA00004477"/>
    </source>
</evidence>
<evidence type="ECO:0000313" key="15">
    <source>
        <dbReference type="Proteomes" id="UP000053317"/>
    </source>
</evidence>
<evidence type="ECO:0000256" key="9">
    <source>
        <dbReference type="ARBA" id="ARBA00023136"/>
    </source>
</evidence>
<keyword evidence="7" id="KW-0653">Protein transport</keyword>
<keyword evidence="15" id="KW-1185">Reference proteome</keyword>
<evidence type="ECO:0000256" key="8">
    <source>
        <dbReference type="ARBA" id="ARBA00022989"/>
    </source>
</evidence>
<dbReference type="GO" id="GO:0006457">
    <property type="term" value="P:protein folding"/>
    <property type="evidence" value="ECO:0007669"/>
    <property type="project" value="TreeGrafter"/>
</dbReference>
<feature type="transmembrane region" description="Helical" evidence="12">
    <location>
        <begin position="27"/>
        <end position="51"/>
    </location>
</feature>
<dbReference type="InterPro" id="IPR022057">
    <property type="entry name" value="Chs7"/>
</dbReference>
<sequence length="555" mass="61640">MFVISGAVSLLTFKDWAGLSPTNTVGLFVVTYIFNAICLFIYVIMQILLVTNTLQDRWPLGDIAFGCFFFTIGQVALYVFSEPICNSIQHYLDSLFFATVCNLLAVMMVYKYWDSITKEDLEFSVGTKMNNWEVKESLEDDQLTGLGPEDFGHCVTYAMSEQISCMSRLHHEAGLITQDLKRSVDVSDQEEPMDRRGKLRLLVTQFQWIEKKPSHKVLLAKLDVFKASLNAFILVVTIDEKMNSIQVRNQIADWEMEEIRLLQQQLTDAQDLWKQAQKHYWTLAKGTASREILTQISYHIERLTNLANERFFVSTSSSEGLQGPESKEKIGKDETVYPHQPLSTRSKGIVSALGFDNMVFLDSVNAYLHQSSLLLTTYPSTTRITTKYTLPRKTPPPERPIPANRLTTKNSSKVEKSKNLPRKTKNADTNGDVAMTDSSAAGDSKHPKPKPATLTFKTYEPGSGICLKYSTDKQAEVGRLMLGLGRLAAGETIEEPSTAPPTTGPAAEDKMDVDTTEGKTSDSAPTTTASVTPAPAPQQSTGGQGGGKKKKKGKK</sequence>
<gene>
    <name evidence="14" type="ORF">UCRPC4_g03841</name>
</gene>
<proteinExistence type="inferred from homology"/>
<evidence type="ECO:0000256" key="4">
    <source>
        <dbReference type="ARBA" id="ARBA00022448"/>
    </source>
</evidence>
<dbReference type="AlphaFoldDB" id="A0A0G2GWT4"/>
<dbReference type="Pfam" id="PF12271">
    <property type="entry name" value="Chs7"/>
    <property type="match status" value="1"/>
</dbReference>
<evidence type="ECO:0000256" key="5">
    <source>
        <dbReference type="ARBA" id="ARBA00022692"/>
    </source>
</evidence>
<evidence type="ECO:0000256" key="6">
    <source>
        <dbReference type="ARBA" id="ARBA00022824"/>
    </source>
</evidence>
<evidence type="ECO:0000256" key="12">
    <source>
        <dbReference type="SAM" id="Phobius"/>
    </source>
</evidence>
<reference evidence="14 15" key="2">
    <citation type="submission" date="2015-05" db="EMBL/GenBank/DDBJ databases">
        <authorList>
            <person name="Morales-Cruz A."/>
            <person name="Amrine K.C."/>
            <person name="Cantu D."/>
        </authorList>
    </citation>
    <scope>NUCLEOTIDE SEQUENCE [LARGE SCALE GENOMIC DNA]</scope>
    <source>
        <strain evidence="14">UCRPC4</strain>
    </source>
</reference>
<dbReference type="GO" id="GO:0051082">
    <property type="term" value="F:unfolded protein binding"/>
    <property type="evidence" value="ECO:0007669"/>
    <property type="project" value="TreeGrafter"/>
</dbReference>
<evidence type="ECO:0000256" key="3">
    <source>
        <dbReference type="ARBA" id="ARBA00018354"/>
    </source>
</evidence>
<feature type="transmembrane region" description="Helical" evidence="12">
    <location>
        <begin position="63"/>
        <end position="80"/>
    </location>
</feature>
<dbReference type="GO" id="GO:0005789">
    <property type="term" value="C:endoplasmic reticulum membrane"/>
    <property type="evidence" value="ECO:0007669"/>
    <property type="project" value="UniProtKB-SubCell"/>
</dbReference>
<comment type="similarity">
    <text evidence="2">Belongs to the CHS7 family.</text>
</comment>
<evidence type="ECO:0000256" key="2">
    <source>
        <dbReference type="ARBA" id="ARBA00009274"/>
    </source>
</evidence>
<evidence type="ECO:0000259" key="13">
    <source>
        <dbReference type="Pfam" id="PF05486"/>
    </source>
</evidence>
<dbReference type="Pfam" id="PF05486">
    <property type="entry name" value="SRP9-21"/>
    <property type="match status" value="1"/>
</dbReference>
<feature type="region of interest" description="Disordered" evidence="11">
    <location>
        <begin position="388"/>
        <end position="457"/>
    </location>
</feature>
<keyword evidence="5 12" id="KW-0812">Transmembrane</keyword>
<feature type="compositionally biased region" description="Low complexity" evidence="11">
    <location>
        <begin position="521"/>
        <end position="540"/>
    </location>
</feature>
<dbReference type="OrthoDB" id="2189463at2759"/>
<reference evidence="14 15" key="1">
    <citation type="submission" date="2015-05" db="EMBL/GenBank/DDBJ databases">
        <title>Distinctive expansion of gene families associated with plant cell wall degradation and secondary metabolism in the genomes of grapevine trunk pathogens.</title>
        <authorList>
            <person name="Lawrence D.P."/>
            <person name="Travadon R."/>
            <person name="Rolshausen P.E."/>
            <person name="Baumgartner K."/>
        </authorList>
    </citation>
    <scope>NUCLEOTIDE SEQUENCE [LARGE SCALE GENOMIC DNA]</scope>
    <source>
        <strain evidence="14">UCRPC4</strain>
    </source>
</reference>
<keyword evidence="6" id="KW-0256">Endoplasmic reticulum</keyword>
<evidence type="ECO:0000256" key="11">
    <source>
        <dbReference type="SAM" id="MobiDB-lite"/>
    </source>
</evidence>
<dbReference type="EMBL" id="LCWF01000087">
    <property type="protein sequence ID" value="KKY21145.1"/>
    <property type="molecule type" value="Genomic_DNA"/>
</dbReference>
<feature type="transmembrane region" description="Helical" evidence="12">
    <location>
        <begin position="95"/>
        <end position="113"/>
    </location>
</feature>
<feature type="region of interest" description="Disordered" evidence="11">
    <location>
        <begin position="491"/>
        <end position="555"/>
    </location>
</feature>
<dbReference type="Proteomes" id="UP000053317">
    <property type="component" value="Unassembled WGS sequence"/>
</dbReference>
<organism evidence="14 15">
    <name type="scientific">Phaeomoniella chlamydospora</name>
    <name type="common">Phaeoacremonium chlamydosporum</name>
    <dbReference type="NCBI Taxonomy" id="158046"/>
    <lineage>
        <taxon>Eukaryota</taxon>
        <taxon>Fungi</taxon>
        <taxon>Dikarya</taxon>
        <taxon>Ascomycota</taxon>
        <taxon>Pezizomycotina</taxon>
        <taxon>Eurotiomycetes</taxon>
        <taxon>Chaetothyriomycetidae</taxon>
        <taxon>Phaeomoniellales</taxon>
        <taxon>Phaeomoniellaceae</taxon>
        <taxon>Phaeomoniella</taxon>
    </lineage>
</organism>
<comment type="subcellular location">
    <subcellularLocation>
        <location evidence="1">Endoplasmic reticulum membrane</location>
        <topology evidence="1">Multi-pass membrane protein</topology>
    </subcellularLocation>
</comment>
<protein>
    <recommendedName>
        <fullName evidence="3">Chitin synthase export chaperone</fullName>
    </recommendedName>
</protein>
<evidence type="ECO:0000313" key="14">
    <source>
        <dbReference type="EMBL" id="KKY21145.1"/>
    </source>
</evidence>
<evidence type="ECO:0000256" key="10">
    <source>
        <dbReference type="ARBA" id="ARBA00023316"/>
    </source>
</evidence>
<dbReference type="GO" id="GO:0015031">
    <property type="term" value="P:protein transport"/>
    <property type="evidence" value="ECO:0007669"/>
    <property type="project" value="UniProtKB-KW"/>
</dbReference>
<feature type="compositionally biased region" description="Basic and acidic residues" evidence="11">
    <location>
        <begin position="507"/>
        <end position="520"/>
    </location>
</feature>
<dbReference type="PANTHER" id="PTHR35329:SF2">
    <property type="entry name" value="CHITIN SYNTHASE EXPORT CHAPERONE"/>
    <property type="match status" value="1"/>
</dbReference>
<keyword evidence="4" id="KW-0813">Transport</keyword>
<keyword evidence="9 12" id="KW-0472">Membrane</keyword>
<dbReference type="GO" id="GO:0071555">
    <property type="term" value="P:cell wall organization"/>
    <property type="evidence" value="ECO:0007669"/>
    <property type="project" value="UniProtKB-KW"/>
</dbReference>
<dbReference type="PANTHER" id="PTHR35329">
    <property type="entry name" value="CHITIN SYNTHASE EXPORT CHAPERONE"/>
    <property type="match status" value="1"/>
</dbReference>
<comment type="caution">
    <text evidence="14">The sequence shown here is derived from an EMBL/GenBank/DDBJ whole genome shotgun (WGS) entry which is preliminary data.</text>
</comment>
<keyword evidence="8 12" id="KW-1133">Transmembrane helix</keyword>
<dbReference type="InterPro" id="IPR039432">
    <property type="entry name" value="SRP9_dom"/>
</dbReference>
<name>A0A0G2GWT4_PHACM</name>
<keyword evidence="10" id="KW-0961">Cell wall biogenesis/degradation</keyword>
<evidence type="ECO:0000256" key="7">
    <source>
        <dbReference type="ARBA" id="ARBA00022927"/>
    </source>
</evidence>